<dbReference type="InterPro" id="IPR050313">
    <property type="entry name" value="Carb_Metab_HTH_regulators"/>
</dbReference>
<dbReference type="SUPFAM" id="SSF100950">
    <property type="entry name" value="NagB/RpiA/CoA transferase-like"/>
    <property type="match status" value="1"/>
</dbReference>
<evidence type="ECO:0000313" key="6">
    <source>
        <dbReference type="Proteomes" id="UP000010795"/>
    </source>
</evidence>
<dbReference type="GO" id="GO:0003677">
    <property type="term" value="F:DNA binding"/>
    <property type="evidence" value="ECO:0007669"/>
    <property type="project" value="UniProtKB-KW"/>
</dbReference>
<protein>
    <submittedName>
        <fullName evidence="5">Transcriptional regulator of sugar metabolism</fullName>
    </submittedName>
</protein>
<dbReference type="HOGENOM" id="CLU_060699_1_2_9"/>
<evidence type="ECO:0000256" key="3">
    <source>
        <dbReference type="ARBA" id="ARBA00023163"/>
    </source>
</evidence>
<keyword evidence="3" id="KW-0804">Transcription</keyword>
<feature type="domain" description="HTH deoR-type" evidence="4">
    <location>
        <begin position="7"/>
        <end position="62"/>
    </location>
</feature>
<dbReference type="KEGG" id="tco:Theco_1265"/>
<dbReference type="AlphaFoldDB" id="L0ECL5"/>
<dbReference type="InterPro" id="IPR014036">
    <property type="entry name" value="DeoR-like_C"/>
</dbReference>
<dbReference type="GO" id="GO:0003700">
    <property type="term" value="F:DNA-binding transcription factor activity"/>
    <property type="evidence" value="ECO:0007669"/>
    <property type="project" value="InterPro"/>
</dbReference>
<dbReference type="eggNOG" id="COG1349">
    <property type="taxonomic scope" value="Bacteria"/>
</dbReference>
<dbReference type="Pfam" id="PF08220">
    <property type="entry name" value="HTH_DeoR"/>
    <property type="match status" value="1"/>
</dbReference>
<sequence>MVKTMLAAERQEFIVRVVNERGSARVSELAELCGVTEETIRRDLDRLEEAGRLRRSHGGAVSVRDADLSGGPQEIPYYEREITHAEEKRRIAEEAVKHIRPGERILLDGSSTAWYVARILPDMPLTVLTNSVKAAAELGSKERIEVLSTGGLMSHRSLSFVGPLAERALDDFHVEKAFLSCKGIHPERGISESTGLQAQIKRKMAEIADHVILLADASKFGVQAFARALDLGAVNTIITDRGLDEATAESYRALGIEVIAV</sequence>
<dbReference type="Pfam" id="PF00455">
    <property type="entry name" value="DeoRC"/>
    <property type="match status" value="1"/>
</dbReference>
<gene>
    <name evidence="5" type="ordered locus">Theco_1265</name>
</gene>
<dbReference type="PROSITE" id="PS51000">
    <property type="entry name" value="HTH_DEOR_2"/>
    <property type="match status" value="1"/>
</dbReference>
<keyword evidence="1" id="KW-0805">Transcription regulation</keyword>
<accession>L0ECL5</accession>
<organism evidence="5 6">
    <name type="scientific">Thermobacillus composti (strain DSM 18247 / JCM 13945 / KWC4)</name>
    <dbReference type="NCBI Taxonomy" id="717605"/>
    <lineage>
        <taxon>Bacteria</taxon>
        <taxon>Bacillati</taxon>
        <taxon>Bacillota</taxon>
        <taxon>Bacilli</taxon>
        <taxon>Bacillales</taxon>
        <taxon>Paenibacillaceae</taxon>
        <taxon>Thermobacillus</taxon>
    </lineage>
</organism>
<dbReference type="PANTHER" id="PTHR30363:SF44">
    <property type="entry name" value="AGA OPERON TRANSCRIPTIONAL REPRESSOR-RELATED"/>
    <property type="match status" value="1"/>
</dbReference>
<dbReference type="InterPro" id="IPR036388">
    <property type="entry name" value="WH-like_DNA-bd_sf"/>
</dbReference>
<keyword evidence="2" id="KW-0238">DNA-binding</keyword>
<dbReference type="STRING" id="717605.Theco_1265"/>
<evidence type="ECO:0000256" key="2">
    <source>
        <dbReference type="ARBA" id="ARBA00023125"/>
    </source>
</evidence>
<dbReference type="SMART" id="SM01134">
    <property type="entry name" value="DeoRC"/>
    <property type="match status" value="1"/>
</dbReference>
<name>L0ECL5_THECK</name>
<evidence type="ECO:0000313" key="5">
    <source>
        <dbReference type="EMBL" id="AGA57431.1"/>
    </source>
</evidence>
<dbReference type="SMART" id="SM00420">
    <property type="entry name" value="HTH_DEOR"/>
    <property type="match status" value="1"/>
</dbReference>
<dbReference type="Proteomes" id="UP000010795">
    <property type="component" value="Chromosome"/>
</dbReference>
<dbReference type="Gene3D" id="3.40.50.1360">
    <property type="match status" value="1"/>
</dbReference>
<dbReference type="PANTHER" id="PTHR30363">
    <property type="entry name" value="HTH-TYPE TRANSCRIPTIONAL REGULATOR SRLR-RELATED"/>
    <property type="match status" value="1"/>
</dbReference>
<dbReference type="InterPro" id="IPR037171">
    <property type="entry name" value="NagB/RpiA_transferase-like"/>
</dbReference>
<evidence type="ECO:0000259" key="4">
    <source>
        <dbReference type="PROSITE" id="PS51000"/>
    </source>
</evidence>
<dbReference type="EMBL" id="CP003255">
    <property type="protein sequence ID" value="AGA57431.1"/>
    <property type="molecule type" value="Genomic_DNA"/>
</dbReference>
<reference evidence="6" key="1">
    <citation type="submission" date="2012-01" db="EMBL/GenBank/DDBJ databases">
        <title>Complete sequence of chromosome of Thermobacillus composti KWC4.</title>
        <authorList>
            <person name="Lucas S."/>
            <person name="Han J."/>
            <person name="Lapidus A."/>
            <person name="Cheng J.-F."/>
            <person name="Goodwin L."/>
            <person name="Pitluck S."/>
            <person name="Peters L."/>
            <person name="Ovchinnikova G."/>
            <person name="Teshima H."/>
            <person name="Detter J.C."/>
            <person name="Han C."/>
            <person name="Tapia R."/>
            <person name="Land M."/>
            <person name="Hauser L."/>
            <person name="Kyrpides N."/>
            <person name="Ivanova N."/>
            <person name="Pagani I."/>
            <person name="Anderson I."/>
            <person name="Woyke T."/>
        </authorList>
    </citation>
    <scope>NUCLEOTIDE SEQUENCE [LARGE SCALE GENOMIC DNA]</scope>
    <source>
        <strain evidence="6">DSM 18247 / JCM 13945 / KWC4</strain>
    </source>
</reference>
<evidence type="ECO:0000256" key="1">
    <source>
        <dbReference type="ARBA" id="ARBA00023015"/>
    </source>
</evidence>
<dbReference type="InterPro" id="IPR018356">
    <property type="entry name" value="Tscrpt_reg_HTH_DeoR_CS"/>
</dbReference>
<keyword evidence="6" id="KW-1185">Reference proteome</keyword>
<dbReference type="PRINTS" id="PR00037">
    <property type="entry name" value="HTHLACR"/>
</dbReference>
<dbReference type="SUPFAM" id="SSF46785">
    <property type="entry name" value="Winged helix' DNA-binding domain"/>
    <property type="match status" value="1"/>
</dbReference>
<dbReference type="InterPro" id="IPR001034">
    <property type="entry name" value="DeoR_HTH"/>
</dbReference>
<proteinExistence type="predicted"/>
<dbReference type="PROSITE" id="PS00894">
    <property type="entry name" value="HTH_DEOR_1"/>
    <property type="match status" value="1"/>
</dbReference>
<dbReference type="InterPro" id="IPR036390">
    <property type="entry name" value="WH_DNA-bd_sf"/>
</dbReference>
<dbReference type="Gene3D" id="1.10.10.10">
    <property type="entry name" value="Winged helix-like DNA-binding domain superfamily/Winged helix DNA-binding domain"/>
    <property type="match status" value="1"/>
</dbReference>